<dbReference type="RefSeq" id="WP_038455235.1">
    <property type="nucleotide sequence ID" value="NZ_CP009043.1"/>
</dbReference>
<dbReference type="SUPFAM" id="SSF46955">
    <property type="entry name" value="Putative DNA-binding domain"/>
    <property type="match status" value="1"/>
</dbReference>
<dbReference type="PROSITE" id="PS50937">
    <property type="entry name" value="HTH_MERR_2"/>
    <property type="match status" value="1"/>
</dbReference>
<dbReference type="eggNOG" id="COG0789">
    <property type="taxonomic scope" value="Bacteria"/>
</dbReference>
<dbReference type="EMBL" id="CP009043">
    <property type="protein sequence ID" value="AII15395.1"/>
    <property type="molecule type" value="Genomic_DNA"/>
</dbReference>
<evidence type="ECO:0000256" key="1">
    <source>
        <dbReference type="ARBA" id="ARBA00022491"/>
    </source>
</evidence>
<keyword evidence="4" id="KW-0804">Transcription</keyword>
<gene>
    <name evidence="6" type="ORF">CIG1485E_1573</name>
</gene>
<dbReference type="Pfam" id="PF13411">
    <property type="entry name" value="MerR_1"/>
    <property type="match status" value="1"/>
</dbReference>
<dbReference type="Proteomes" id="UP000028486">
    <property type="component" value="Chromosome"/>
</dbReference>
<protein>
    <submittedName>
        <fullName evidence="6">Transcriptional regulator, MerR family</fullName>
    </submittedName>
</protein>
<dbReference type="InterPro" id="IPR009061">
    <property type="entry name" value="DNA-bd_dom_put_sf"/>
</dbReference>
<dbReference type="Gene3D" id="1.10.1660.10">
    <property type="match status" value="1"/>
</dbReference>
<dbReference type="STRING" id="1244531.CIG2463D_1770"/>
<evidence type="ECO:0000256" key="2">
    <source>
        <dbReference type="ARBA" id="ARBA00023015"/>
    </source>
</evidence>
<accession>A0A076FAY7</accession>
<dbReference type="PANTHER" id="PTHR30204:SF69">
    <property type="entry name" value="MERR-FAMILY TRANSCRIPTIONAL REGULATOR"/>
    <property type="match status" value="1"/>
</dbReference>
<dbReference type="GO" id="GO:0003700">
    <property type="term" value="F:DNA-binding transcription factor activity"/>
    <property type="evidence" value="ECO:0007669"/>
    <property type="project" value="InterPro"/>
</dbReference>
<evidence type="ECO:0000313" key="6">
    <source>
        <dbReference type="EMBL" id="AII15395.1"/>
    </source>
</evidence>
<dbReference type="InterPro" id="IPR047057">
    <property type="entry name" value="MerR_fam"/>
</dbReference>
<feature type="domain" description="HTH merR-type" evidence="5">
    <location>
        <begin position="1"/>
        <end position="71"/>
    </location>
</feature>
<evidence type="ECO:0000256" key="3">
    <source>
        <dbReference type="ARBA" id="ARBA00023125"/>
    </source>
</evidence>
<sequence length="141" mass="16562">MASTIIEVSKATGISKYTLRFWVKKGLFPLLERDKNGVNYFSQKDIEWASWIECLREMEMSIEDIKTYERLAFQGIKTAKQRKQMLQNQQNIVQTKIQKLELSMQKLSSKIQIYERMIKTGIDELNPSGKGYDFQIKQKNS</sequence>
<name>A0A076FAY7_9BACT</name>
<dbReference type="SMART" id="SM00422">
    <property type="entry name" value="HTH_MERR"/>
    <property type="match status" value="1"/>
</dbReference>
<dbReference type="CDD" id="cd01109">
    <property type="entry name" value="HTH_YyaN"/>
    <property type="match status" value="1"/>
</dbReference>
<keyword evidence="1" id="KW-0678">Repressor</keyword>
<dbReference type="PANTHER" id="PTHR30204">
    <property type="entry name" value="REDOX-CYCLING DRUG-SENSING TRANSCRIPTIONAL ACTIVATOR SOXR"/>
    <property type="match status" value="1"/>
</dbReference>
<evidence type="ECO:0000313" key="7">
    <source>
        <dbReference type="Proteomes" id="UP000028486"/>
    </source>
</evidence>
<reference evidence="7" key="1">
    <citation type="journal article" date="2014" name="Genome Announc.">
        <title>Complete Genome Sequence of Campylobacter iguaniorum Strain 1485ET, Isolated from a Bearded Dragon (Pogona vitticeps).</title>
        <authorList>
            <person name="Gilbert M.J."/>
            <person name="Miller W.G."/>
            <person name="Yee E."/>
            <person name="Kik M."/>
            <person name="Wagenaar J.A."/>
            <person name="Duim B."/>
        </authorList>
    </citation>
    <scope>NUCLEOTIDE SEQUENCE [LARGE SCALE GENOMIC DNA]</scope>
    <source>
        <strain evidence="7">1485E</strain>
    </source>
</reference>
<dbReference type="HOGENOM" id="CLU_060077_8_0_7"/>
<keyword evidence="2" id="KW-0805">Transcription regulation</keyword>
<keyword evidence="7" id="KW-1185">Reference proteome</keyword>
<dbReference type="GO" id="GO:0003677">
    <property type="term" value="F:DNA binding"/>
    <property type="evidence" value="ECO:0007669"/>
    <property type="project" value="UniProtKB-KW"/>
</dbReference>
<dbReference type="InterPro" id="IPR000551">
    <property type="entry name" value="MerR-type_HTH_dom"/>
</dbReference>
<dbReference type="OrthoDB" id="9802944at2"/>
<proteinExistence type="predicted"/>
<dbReference type="KEGG" id="caj:CIG1485E_1573"/>
<evidence type="ECO:0000259" key="5">
    <source>
        <dbReference type="PROSITE" id="PS50937"/>
    </source>
</evidence>
<organism evidence="6 7">
    <name type="scientific">Campylobacter iguaniorum</name>
    <dbReference type="NCBI Taxonomy" id="1244531"/>
    <lineage>
        <taxon>Bacteria</taxon>
        <taxon>Pseudomonadati</taxon>
        <taxon>Campylobacterota</taxon>
        <taxon>Epsilonproteobacteria</taxon>
        <taxon>Campylobacterales</taxon>
        <taxon>Campylobacteraceae</taxon>
        <taxon>Campylobacter</taxon>
    </lineage>
</organism>
<evidence type="ECO:0000256" key="4">
    <source>
        <dbReference type="ARBA" id="ARBA00023163"/>
    </source>
</evidence>
<keyword evidence="3" id="KW-0238">DNA-binding</keyword>
<dbReference type="AlphaFoldDB" id="A0A076FAY7"/>